<evidence type="ECO:0000313" key="2">
    <source>
        <dbReference type="Proteomes" id="UP000245252"/>
    </source>
</evidence>
<gene>
    <name evidence="1" type="ORF">DEM27_33050</name>
</gene>
<protein>
    <submittedName>
        <fullName evidence="1">Uncharacterized protein</fullName>
    </submittedName>
</protein>
<name>A0A2U2DFF0_9HYPH</name>
<dbReference type="EMBL" id="QFBC01000041">
    <property type="protein sequence ID" value="PWE52046.1"/>
    <property type="molecule type" value="Genomic_DNA"/>
</dbReference>
<reference evidence="1 2" key="1">
    <citation type="submission" date="2018-05" db="EMBL/GenBank/DDBJ databases">
        <title>The draft genome of strain NS-104.</title>
        <authorList>
            <person name="Hang P."/>
            <person name="Jiang J."/>
        </authorList>
    </citation>
    <scope>NUCLEOTIDE SEQUENCE [LARGE SCALE GENOMIC DNA]</scope>
    <source>
        <strain evidence="1 2">NS-104</strain>
    </source>
</reference>
<sequence length="86" mass="9646">MKFARIFETDDRQVLIYMEPDGSKYTLHQVTTAFGDVGATIDVTLKMTAKEGKSAEEIFDFFIAGYSQAQLDAFLCEVRGLEGIVR</sequence>
<comment type="caution">
    <text evidence="1">The sequence shown here is derived from an EMBL/GenBank/DDBJ whole genome shotgun (WGS) entry which is preliminary data.</text>
</comment>
<evidence type="ECO:0000313" key="1">
    <source>
        <dbReference type="EMBL" id="PWE52046.1"/>
    </source>
</evidence>
<keyword evidence="2" id="KW-1185">Reference proteome</keyword>
<dbReference type="RefSeq" id="WP_109462471.1">
    <property type="nucleotide sequence ID" value="NZ_QFBC01000041.1"/>
</dbReference>
<dbReference type="Proteomes" id="UP000245252">
    <property type="component" value="Unassembled WGS sequence"/>
</dbReference>
<organism evidence="1 2">
    <name type="scientific">Metarhizobium album</name>
    <dbReference type="NCBI Taxonomy" id="2182425"/>
    <lineage>
        <taxon>Bacteria</taxon>
        <taxon>Pseudomonadati</taxon>
        <taxon>Pseudomonadota</taxon>
        <taxon>Alphaproteobacteria</taxon>
        <taxon>Hyphomicrobiales</taxon>
        <taxon>Rhizobiaceae</taxon>
        <taxon>Metarhizobium</taxon>
    </lineage>
</organism>
<dbReference type="AlphaFoldDB" id="A0A2U2DFF0"/>
<accession>A0A2U2DFF0</accession>
<proteinExistence type="predicted"/>